<sequence>MYKQVIVVRGDLKLSRGKLAAQVAHASLGAFLRAKESGAPVEEWLREGQKKVVLKCKDKEELLELHELAKRRGLPSFLVRDAGLTELEPGTVTCLGIGPEREEEIDRVTGDLPLLR</sequence>
<comment type="catalytic activity">
    <reaction evidence="7 9">
        <text>an N-acyl-L-alpha-aminoacyl-tRNA + H2O = an N-acyl-L-amino acid + a tRNA + H(+)</text>
        <dbReference type="Rhea" id="RHEA:54448"/>
        <dbReference type="Rhea" id="RHEA-COMP:10123"/>
        <dbReference type="Rhea" id="RHEA-COMP:13883"/>
        <dbReference type="ChEBI" id="CHEBI:15377"/>
        <dbReference type="ChEBI" id="CHEBI:15378"/>
        <dbReference type="ChEBI" id="CHEBI:59874"/>
        <dbReference type="ChEBI" id="CHEBI:78442"/>
        <dbReference type="ChEBI" id="CHEBI:138191"/>
        <dbReference type="EC" id="3.1.1.29"/>
    </reaction>
</comment>
<dbReference type="SMR" id="A0A832T2N0"/>
<dbReference type="GO" id="GO:0006412">
    <property type="term" value="P:translation"/>
    <property type="evidence" value="ECO:0007669"/>
    <property type="project" value="UniProtKB-UniRule"/>
</dbReference>
<dbReference type="GO" id="GO:0005829">
    <property type="term" value="C:cytosol"/>
    <property type="evidence" value="ECO:0007669"/>
    <property type="project" value="TreeGrafter"/>
</dbReference>
<dbReference type="SUPFAM" id="SSF102462">
    <property type="entry name" value="Peptidyl-tRNA hydrolase II"/>
    <property type="match status" value="1"/>
</dbReference>
<keyword evidence="4 9" id="KW-0963">Cytoplasm</keyword>
<evidence type="ECO:0000313" key="10">
    <source>
        <dbReference type="EMBL" id="HII71070.1"/>
    </source>
</evidence>
<dbReference type="OMA" id="GHAAVEC"/>
<dbReference type="EC" id="3.1.1.29" evidence="3 9"/>
<dbReference type="EMBL" id="DUJS01000005">
    <property type="protein sequence ID" value="HII71070.1"/>
    <property type="molecule type" value="Genomic_DNA"/>
</dbReference>
<evidence type="ECO:0000256" key="3">
    <source>
        <dbReference type="ARBA" id="ARBA00013260"/>
    </source>
</evidence>
<dbReference type="Proteomes" id="UP000619545">
    <property type="component" value="Unassembled WGS sequence"/>
</dbReference>
<evidence type="ECO:0000256" key="1">
    <source>
        <dbReference type="ARBA" id="ARBA00003043"/>
    </source>
</evidence>
<evidence type="ECO:0000256" key="8">
    <source>
        <dbReference type="ARBA" id="ARBA00050038"/>
    </source>
</evidence>
<keyword evidence="5 9" id="KW-0378">Hydrolase</keyword>
<dbReference type="PANTHER" id="PTHR12649:SF11">
    <property type="entry name" value="PEPTIDYL-TRNA HYDROLASE 2, MITOCHONDRIAL"/>
    <property type="match status" value="1"/>
</dbReference>
<evidence type="ECO:0000256" key="4">
    <source>
        <dbReference type="ARBA" id="ARBA00022490"/>
    </source>
</evidence>
<name>A0A832T2N0_9EURY</name>
<evidence type="ECO:0000256" key="5">
    <source>
        <dbReference type="ARBA" id="ARBA00022801"/>
    </source>
</evidence>
<evidence type="ECO:0000256" key="6">
    <source>
        <dbReference type="ARBA" id="ARBA00038050"/>
    </source>
</evidence>
<dbReference type="InterPro" id="IPR023476">
    <property type="entry name" value="Pep_tRNA_hydro_II_dom_sf"/>
</dbReference>
<dbReference type="Gene3D" id="3.40.1490.10">
    <property type="entry name" value="Bit1"/>
    <property type="match status" value="1"/>
</dbReference>
<evidence type="ECO:0000313" key="11">
    <source>
        <dbReference type="Proteomes" id="UP000619545"/>
    </source>
</evidence>
<evidence type="ECO:0000256" key="9">
    <source>
        <dbReference type="HAMAP-Rule" id="MF_00628"/>
    </source>
</evidence>
<evidence type="ECO:0000256" key="2">
    <source>
        <dbReference type="ARBA" id="ARBA00004496"/>
    </source>
</evidence>
<dbReference type="InterPro" id="IPR002833">
    <property type="entry name" value="PTH2"/>
</dbReference>
<dbReference type="GO" id="GO:0004045">
    <property type="term" value="F:peptidyl-tRNA hydrolase activity"/>
    <property type="evidence" value="ECO:0007669"/>
    <property type="project" value="UniProtKB-UniRule"/>
</dbReference>
<dbReference type="HAMAP" id="MF_00628">
    <property type="entry name" value="Pept_tRNA_hydro_arch"/>
    <property type="match status" value="1"/>
</dbReference>
<dbReference type="AlphaFoldDB" id="A0A832T2N0"/>
<dbReference type="PANTHER" id="PTHR12649">
    <property type="entry name" value="PEPTIDYL-TRNA HYDROLASE 2"/>
    <property type="match status" value="1"/>
</dbReference>
<proteinExistence type="inferred from homology"/>
<comment type="caution">
    <text evidence="10">The sequence shown here is derived from an EMBL/GenBank/DDBJ whole genome shotgun (WGS) entry which is preliminary data.</text>
</comment>
<comment type="similarity">
    <text evidence="6 9">Belongs to the PTH2 family.</text>
</comment>
<dbReference type="NCBIfam" id="NF003314">
    <property type="entry name" value="PRK04322.1"/>
    <property type="match status" value="1"/>
</dbReference>
<gene>
    <name evidence="9" type="primary">pth</name>
    <name evidence="10" type="ORF">HA336_07565</name>
</gene>
<protein>
    <recommendedName>
        <fullName evidence="8 9">Peptidyl-tRNA hydrolase</fullName>
        <shortName evidence="9">PTH</shortName>
        <ecNumber evidence="3 9">3.1.1.29</ecNumber>
    </recommendedName>
</protein>
<evidence type="ECO:0000256" key="7">
    <source>
        <dbReference type="ARBA" id="ARBA00048707"/>
    </source>
</evidence>
<dbReference type="FunFam" id="3.40.1490.10:FF:000001">
    <property type="entry name" value="Peptidyl-tRNA hydrolase 2"/>
    <property type="match status" value="1"/>
</dbReference>
<dbReference type="InterPro" id="IPR034759">
    <property type="entry name" value="Pept_tRNA_hydro_arch"/>
</dbReference>
<comment type="subcellular location">
    <subcellularLocation>
        <location evidence="2 9">Cytoplasm</location>
    </subcellularLocation>
</comment>
<dbReference type="GeneID" id="1478192"/>
<reference evidence="10" key="1">
    <citation type="journal article" date="2020" name="bioRxiv">
        <title>A rank-normalized archaeal taxonomy based on genome phylogeny resolves widespread incomplete and uneven classifications.</title>
        <authorList>
            <person name="Rinke C."/>
            <person name="Chuvochina M."/>
            <person name="Mussig A.J."/>
            <person name="Chaumeil P.-A."/>
            <person name="Waite D.W."/>
            <person name="Whitman W.B."/>
            <person name="Parks D.H."/>
            <person name="Hugenholtz P."/>
        </authorList>
    </citation>
    <scope>NUCLEOTIDE SEQUENCE</scope>
    <source>
        <strain evidence="10">UBA8853</strain>
    </source>
</reference>
<comment type="function">
    <text evidence="1 9">The natural substrate for this enzyme may be peptidyl-tRNAs which drop off the ribosome during protein synthesis.</text>
</comment>
<dbReference type="CDD" id="cd02430">
    <property type="entry name" value="PTH2"/>
    <property type="match status" value="1"/>
</dbReference>
<organism evidence="10 11">
    <name type="scientific">Methanopyrus kandleri</name>
    <dbReference type="NCBI Taxonomy" id="2320"/>
    <lineage>
        <taxon>Archaea</taxon>
        <taxon>Methanobacteriati</taxon>
        <taxon>Methanobacteriota</taxon>
        <taxon>Methanomada group</taxon>
        <taxon>Methanopyri</taxon>
        <taxon>Methanopyrales</taxon>
        <taxon>Methanopyraceae</taxon>
        <taxon>Methanopyrus</taxon>
    </lineage>
</organism>
<dbReference type="NCBIfam" id="TIGR00283">
    <property type="entry name" value="arch_pth2"/>
    <property type="match status" value="1"/>
</dbReference>
<dbReference type="RefSeq" id="WP_011019965.1">
    <property type="nucleotide sequence ID" value="NZ_DUJS01000005.1"/>
</dbReference>
<accession>A0A832T2N0</accession>
<dbReference type="Pfam" id="PF01981">
    <property type="entry name" value="PTH2"/>
    <property type="match status" value="1"/>
</dbReference>